<dbReference type="SUPFAM" id="SSF52833">
    <property type="entry name" value="Thioredoxin-like"/>
    <property type="match status" value="1"/>
</dbReference>
<keyword evidence="4" id="KW-1185">Reference proteome</keyword>
<organism evidence="3 4">
    <name type="scientific">Paenibacillus ginsengarvi</name>
    <dbReference type="NCBI Taxonomy" id="400777"/>
    <lineage>
        <taxon>Bacteria</taxon>
        <taxon>Bacillati</taxon>
        <taxon>Bacillota</taxon>
        <taxon>Bacilli</taxon>
        <taxon>Bacillales</taxon>
        <taxon>Paenibacillaceae</taxon>
        <taxon>Paenibacillus</taxon>
    </lineage>
</organism>
<proteinExistence type="predicted"/>
<reference evidence="3 4" key="1">
    <citation type="journal article" date="2007" name="Int. J. Syst. Evol. Microbiol.">
        <title>Paenibacillus ginsengarvi sp. nov., isolated from soil from ginseng cultivation.</title>
        <authorList>
            <person name="Yoon M.H."/>
            <person name="Ten L.N."/>
            <person name="Im W.T."/>
        </authorList>
    </citation>
    <scope>NUCLEOTIDE SEQUENCE [LARGE SCALE GENOMIC DNA]</scope>
    <source>
        <strain evidence="3 4">KCTC 13059</strain>
    </source>
</reference>
<keyword evidence="1" id="KW-1133">Transmembrane helix</keyword>
<evidence type="ECO:0000313" key="3">
    <source>
        <dbReference type="EMBL" id="RKN85049.1"/>
    </source>
</evidence>
<evidence type="ECO:0000313" key="4">
    <source>
        <dbReference type="Proteomes" id="UP000282311"/>
    </source>
</evidence>
<dbReference type="Proteomes" id="UP000282311">
    <property type="component" value="Unassembled WGS sequence"/>
</dbReference>
<feature type="domain" description="Thioredoxin" evidence="2">
    <location>
        <begin position="62"/>
        <end position="179"/>
    </location>
</feature>
<evidence type="ECO:0000256" key="1">
    <source>
        <dbReference type="SAM" id="Phobius"/>
    </source>
</evidence>
<dbReference type="AlphaFoldDB" id="A0A3B0CLF2"/>
<dbReference type="InterPro" id="IPR013766">
    <property type="entry name" value="Thioredoxin_domain"/>
</dbReference>
<dbReference type="Pfam" id="PF00085">
    <property type="entry name" value="Thioredoxin"/>
    <property type="match status" value="1"/>
</dbReference>
<keyword evidence="1" id="KW-0472">Membrane</keyword>
<feature type="transmembrane region" description="Helical" evidence="1">
    <location>
        <begin position="6"/>
        <end position="23"/>
    </location>
</feature>
<keyword evidence="1" id="KW-0812">Transmembrane</keyword>
<gene>
    <name evidence="3" type="ORF">D7M11_11055</name>
</gene>
<dbReference type="PROSITE" id="PS51352">
    <property type="entry name" value="THIOREDOXIN_2"/>
    <property type="match status" value="1"/>
</dbReference>
<dbReference type="EMBL" id="RBAH01000006">
    <property type="protein sequence ID" value="RKN85049.1"/>
    <property type="molecule type" value="Genomic_DNA"/>
</dbReference>
<protein>
    <submittedName>
        <fullName evidence="3">Thioredoxin</fullName>
    </submittedName>
</protein>
<dbReference type="InterPro" id="IPR036249">
    <property type="entry name" value="Thioredoxin-like_sf"/>
</dbReference>
<accession>A0A3B0CLF2</accession>
<dbReference type="OrthoDB" id="32134at2"/>
<comment type="caution">
    <text evidence="3">The sequence shown here is derived from an EMBL/GenBank/DDBJ whole genome shotgun (WGS) entry which is preliminary data.</text>
</comment>
<sequence length="180" mass="20391">MKKLLIYLGIIVGLFVLLFIVNHQSEKTKEQARVSQIDPAMNDKSKQLYGVEAVKLRPETLAQLGDANYQNIIKTADLKSDLSAKKDMFVYYFQTTCPHCIATTPILNPIAKTAGVDLKQFNLWEYEAGWNEFNIKATPTIIYYKGGKEVLRMEGGISHDGQPGYSADDFKKFFEEAKKK</sequence>
<dbReference type="CDD" id="cd02947">
    <property type="entry name" value="TRX_family"/>
    <property type="match status" value="1"/>
</dbReference>
<name>A0A3B0CLF2_9BACL</name>
<dbReference type="RefSeq" id="WP_120747254.1">
    <property type="nucleotide sequence ID" value="NZ_RBAH01000006.1"/>
</dbReference>
<dbReference type="Gene3D" id="3.40.30.10">
    <property type="entry name" value="Glutaredoxin"/>
    <property type="match status" value="1"/>
</dbReference>
<evidence type="ECO:0000259" key="2">
    <source>
        <dbReference type="PROSITE" id="PS51352"/>
    </source>
</evidence>